<sequence length="91" mass="10159">MNNLTRSSCSFRRQGSSGRIWTDQVFVDPKANGIAASSNLGVENNPQNIEVRHPLSSRSLRSTTSTKSGTKGVFLRLSFEGERRKRKGFEE</sequence>
<comment type="caution">
    <text evidence="1">The sequence shown here is derived from an EMBL/GenBank/DDBJ whole genome shotgun (WGS) entry which is preliminary data.</text>
</comment>
<evidence type="ECO:0000313" key="2">
    <source>
        <dbReference type="Proteomes" id="UP001341840"/>
    </source>
</evidence>
<reference evidence="1 2" key="1">
    <citation type="journal article" date="2023" name="Plants (Basel)">
        <title>Bridging the Gap: Combining Genomics and Transcriptomics Approaches to Understand Stylosanthes scabra, an Orphan Legume from the Brazilian Caatinga.</title>
        <authorList>
            <person name="Ferreira-Neto J.R.C."/>
            <person name="da Silva M.D."/>
            <person name="Binneck E."/>
            <person name="de Melo N.F."/>
            <person name="da Silva R.H."/>
            <person name="de Melo A.L.T.M."/>
            <person name="Pandolfi V."/>
            <person name="Bustamante F.O."/>
            <person name="Brasileiro-Vidal A.C."/>
            <person name="Benko-Iseppon A.M."/>
        </authorList>
    </citation>
    <scope>NUCLEOTIDE SEQUENCE [LARGE SCALE GENOMIC DNA]</scope>
    <source>
        <tissue evidence="1">Leaves</tissue>
    </source>
</reference>
<dbReference type="Proteomes" id="UP001341840">
    <property type="component" value="Unassembled WGS sequence"/>
</dbReference>
<keyword evidence="2" id="KW-1185">Reference proteome</keyword>
<dbReference type="Pfam" id="PF15697">
    <property type="entry name" value="DUF4666"/>
    <property type="match status" value="1"/>
</dbReference>
<gene>
    <name evidence="1" type="ORF">PIB30_006542</name>
</gene>
<proteinExistence type="predicted"/>
<dbReference type="InterPro" id="IPR031421">
    <property type="entry name" value="DUF4666"/>
</dbReference>
<protein>
    <submittedName>
        <fullName evidence="1">Uncharacterized protein</fullName>
    </submittedName>
</protein>
<accession>A0ABU6X323</accession>
<name>A0ABU6X323_9FABA</name>
<dbReference type="EMBL" id="JASCZI010211462">
    <property type="protein sequence ID" value="MED6192042.1"/>
    <property type="molecule type" value="Genomic_DNA"/>
</dbReference>
<organism evidence="1 2">
    <name type="scientific">Stylosanthes scabra</name>
    <dbReference type="NCBI Taxonomy" id="79078"/>
    <lineage>
        <taxon>Eukaryota</taxon>
        <taxon>Viridiplantae</taxon>
        <taxon>Streptophyta</taxon>
        <taxon>Embryophyta</taxon>
        <taxon>Tracheophyta</taxon>
        <taxon>Spermatophyta</taxon>
        <taxon>Magnoliopsida</taxon>
        <taxon>eudicotyledons</taxon>
        <taxon>Gunneridae</taxon>
        <taxon>Pentapetalae</taxon>
        <taxon>rosids</taxon>
        <taxon>fabids</taxon>
        <taxon>Fabales</taxon>
        <taxon>Fabaceae</taxon>
        <taxon>Papilionoideae</taxon>
        <taxon>50 kb inversion clade</taxon>
        <taxon>dalbergioids sensu lato</taxon>
        <taxon>Dalbergieae</taxon>
        <taxon>Pterocarpus clade</taxon>
        <taxon>Stylosanthes</taxon>
    </lineage>
</organism>
<evidence type="ECO:0000313" key="1">
    <source>
        <dbReference type="EMBL" id="MED6192042.1"/>
    </source>
</evidence>